<dbReference type="Proteomes" id="UP001237642">
    <property type="component" value="Unassembled WGS sequence"/>
</dbReference>
<accession>A0AAD8M5I7</accession>
<dbReference type="EMBL" id="JAUIZM010000009">
    <property type="protein sequence ID" value="KAK1362955.1"/>
    <property type="molecule type" value="Genomic_DNA"/>
</dbReference>
<proteinExistence type="predicted"/>
<dbReference type="GO" id="GO:0000796">
    <property type="term" value="C:condensin complex"/>
    <property type="evidence" value="ECO:0007669"/>
    <property type="project" value="TreeGrafter"/>
</dbReference>
<feature type="compositionally biased region" description="Polar residues" evidence="1">
    <location>
        <begin position="680"/>
        <end position="694"/>
    </location>
</feature>
<reference evidence="2" key="2">
    <citation type="submission" date="2023-05" db="EMBL/GenBank/DDBJ databases">
        <authorList>
            <person name="Schelkunov M.I."/>
        </authorList>
    </citation>
    <scope>NUCLEOTIDE SEQUENCE</scope>
    <source>
        <strain evidence="2">Hsosn_3</strain>
        <tissue evidence="2">Leaf</tissue>
    </source>
</reference>
<feature type="compositionally biased region" description="Basic and acidic residues" evidence="1">
    <location>
        <begin position="722"/>
        <end position="745"/>
    </location>
</feature>
<evidence type="ECO:0000256" key="1">
    <source>
        <dbReference type="SAM" id="MobiDB-lite"/>
    </source>
</evidence>
<organism evidence="2 3">
    <name type="scientific">Heracleum sosnowskyi</name>
    <dbReference type="NCBI Taxonomy" id="360622"/>
    <lineage>
        <taxon>Eukaryota</taxon>
        <taxon>Viridiplantae</taxon>
        <taxon>Streptophyta</taxon>
        <taxon>Embryophyta</taxon>
        <taxon>Tracheophyta</taxon>
        <taxon>Spermatophyta</taxon>
        <taxon>Magnoliopsida</taxon>
        <taxon>eudicotyledons</taxon>
        <taxon>Gunneridae</taxon>
        <taxon>Pentapetalae</taxon>
        <taxon>asterids</taxon>
        <taxon>campanulids</taxon>
        <taxon>Apiales</taxon>
        <taxon>Apiaceae</taxon>
        <taxon>Apioideae</taxon>
        <taxon>apioid superclade</taxon>
        <taxon>Tordylieae</taxon>
        <taxon>Tordyliinae</taxon>
        <taxon>Heracleum</taxon>
    </lineage>
</organism>
<dbReference type="PANTHER" id="PTHR43941:SF5">
    <property type="entry name" value="ELKS_RAB6-INTERACTING_CAST FAMILY PROTEIN"/>
    <property type="match status" value="1"/>
</dbReference>
<evidence type="ECO:0000313" key="2">
    <source>
        <dbReference type="EMBL" id="KAK1362955.1"/>
    </source>
</evidence>
<dbReference type="PANTHER" id="PTHR43941">
    <property type="entry name" value="STRUCTURAL MAINTENANCE OF CHROMOSOMES PROTEIN 2"/>
    <property type="match status" value="1"/>
</dbReference>
<reference evidence="2" key="1">
    <citation type="submission" date="2023-02" db="EMBL/GenBank/DDBJ databases">
        <title>Genome of toxic invasive species Heracleum sosnowskyi carries increased number of genes despite the absence of recent whole-genome duplications.</title>
        <authorList>
            <person name="Schelkunov M."/>
            <person name="Shtratnikova V."/>
            <person name="Makarenko M."/>
            <person name="Klepikova A."/>
            <person name="Omelchenko D."/>
            <person name="Novikova G."/>
            <person name="Obukhova E."/>
            <person name="Bogdanov V."/>
            <person name="Penin A."/>
            <person name="Logacheva M."/>
        </authorList>
    </citation>
    <scope>NUCLEOTIDE SEQUENCE</scope>
    <source>
        <strain evidence="2">Hsosn_3</strain>
        <tissue evidence="2">Leaf</tissue>
    </source>
</reference>
<dbReference type="Gene3D" id="1.20.120.330">
    <property type="entry name" value="Nucleotidyltransferases domain 2"/>
    <property type="match status" value="1"/>
</dbReference>
<keyword evidence="3" id="KW-1185">Reference proteome</keyword>
<evidence type="ECO:0000313" key="3">
    <source>
        <dbReference type="Proteomes" id="UP001237642"/>
    </source>
</evidence>
<gene>
    <name evidence="2" type="ORF">POM88_038516</name>
</gene>
<sequence>MSFAMGSSLNSPIFYSLYPISTQPFSSHSKFLNFSKRNAGKKGRNVSVVACLQVGEQNDGDLFKKRAILFMGISILPLLKFRSEAEAAEDSITLTPEQKQNAKQSNQGNASPNPFLSLLNGIGIFGSSVFGVLYALAQKEKDGTEATMESMKTKLDEKEVAMISLQQKFESQLRDEREERNKQVKMTNEEKQSLINQLQLANSTITGLGQELTKEKRVVEGFKVQIDSLTTSLAEAEQNNEDLENELKEKLNFVEILQEKINLLTVEINDKEADIRDLSCKLDAKESDFSKLTSVYENTKNEVVGLYSQIRALKDDLTKVENELELKFATIDDLNAEVSSLIAERDEANRKLGVIAKEYDDLKSSSEKKAISDARLLEDRMNELHQLKEQLKLALDEVSKKKVLVTDLSHERDDLKRDLDRELKAINNLEQELILAQEALDKSRNEAFDQAKQLEQSRNLCSQLNLEVSNIQTKSAEAIELLQRNLAEAKQSEEALTTELTSKNEILKQAKEQIETMSNEMTVAVQNCESLQKELDDVYRKAESAVRELEEEKGVITSLNKELRNLESQILKDKEARVSLETDLEEATRSLDEMNRNALILSKDLELANSKISSLQDEKDVYYRSLTEQKQISQEAKENMEDAHKLVMKLGKEREKFEKKSQKLEEAAASAKGEILRLRSQISSSKASINNVDNSKAVMEEKKVKKNSNVDSQKANSVDNQKAVKEEKKNSNADSQKGSEEETKTPVKRTRRRKVVSKKES</sequence>
<dbReference type="AlphaFoldDB" id="A0AAD8M5I7"/>
<dbReference type="GO" id="GO:0000793">
    <property type="term" value="C:condensed chromosome"/>
    <property type="evidence" value="ECO:0007669"/>
    <property type="project" value="TreeGrafter"/>
</dbReference>
<dbReference type="GO" id="GO:0007076">
    <property type="term" value="P:mitotic chromosome condensation"/>
    <property type="evidence" value="ECO:0007669"/>
    <property type="project" value="TreeGrafter"/>
</dbReference>
<name>A0AAD8M5I7_9APIA</name>
<feature type="compositionally biased region" description="Basic residues" evidence="1">
    <location>
        <begin position="746"/>
        <end position="761"/>
    </location>
</feature>
<dbReference type="Gene3D" id="1.10.287.1490">
    <property type="match status" value="1"/>
</dbReference>
<protein>
    <submittedName>
        <fullName evidence="2">MAR-binding filament-like protein 1-1</fullName>
    </submittedName>
</protein>
<dbReference type="GO" id="GO:0000785">
    <property type="term" value="C:chromatin"/>
    <property type="evidence" value="ECO:0007669"/>
    <property type="project" value="TreeGrafter"/>
</dbReference>
<feature type="compositionally biased region" description="Polar residues" evidence="1">
    <location>
        <begin position="707"/>
        <end position="720"/>
    </location>
</feature>
<feature type="region of interest" description="Disordered" evidence="1">
    <location>
        <begin position="680"/>
        <end position="761"/>
    </location>
</feature>
<dbReference type="SUPFAM" id="SSF57997">
    <property type="entry name" value="Tropomyosin"/>
    <property type="match status" value="1"/>
</dbReference>
<dbReference type="GO" id="GO:0003682">
    <property type="term" value="F:chromatin binding"/>
    <property type="evidence" value="ECO:0007669"/>
    <property type="project" value="TreeGrafter"/>
</dbReference>
<comment type="caution">
    <text evidence="2">The sequence shown here is derived from an EMBL/GenBank/DDBJ whole genome shotgun (WGS) entry which is preliminary data.</text>
</comment>